<feature type="transmembrane region" description="Helical" evidence="6">
    <location>
        <begin position="79"/>
        <end position="96"/>
    </location>
</feature>
<dbReference type="Pfam" id="PF07690">
    <property type="entry name" value="MFS_1"/>
    <property type="match status" value="1"/>
</dbReference>
<dbReference type="InterPro" id="IPR011701">
    <property type="entry name" value="MFS"/>
</dbReference>
<feature type="transmembrane region" description="Helical" evidence="6">
    <location>
        <begin position="131"/>
        <end position="156"/>
    </location>
</feature>
<keyword evidence="4 6" id="KW-0472">Membrane</keyword>
<feature type="transmembrane region" description="Helical" evidence="6">
    <location>
        <begin position="197"/>
        <end position="219"/>
    </location>
</feature>
<sequence>MKGLYLVEPAVGLYSFSCFLIFPLMQQFVYRRLWEDITNTTYPESDNVTRCMKNSSSNETSHHEEVQKHASLLSLYSDLFSAIPSFVVTILLVAYSDRGGRKIAIIMPVIGTLLYISGLLAISFFKLNIYLIIGCSIVSSLFGGFGTFLGGCFAYVADISKNEHQKTLRLAGVDMILGVLAGVASLSTGYFLKAAGFNWPFITSLIGLLLLLLYAIFVLEETVEKVPPDSSSLDTPPQDSPIKQMFYGIYHVFARRDCRSKTILIMLLVAFTFFAFADIGGVSLITLYELNEPLCWTGIMIGYGSALGTMVFLTSFFGVMAFSYCKVPQTIIALMGISSFTIGMIIVSFSKTTEMIFLARIPMFLAAMPFPILRSMMSKIVSRAEQGALFACISCSESITNTVSIAAFNGIYAATVAWYSGFIFLLSAGLCIIPSILIGLFNSLLYYLCTNSLISYYWYCHVSCHLHNI</sequence>
<evidence type="ECO:0000256" key="2">
    <source>
        <dbReference type="ARBA" id="ARBA00022692"/>
    </source>
</evidence>
<dbReference type="SUPFAM" id="SSF103473">
    <property type="entry name" value="MFS general substrate transporter"/>
    <property type="match status" value="1"/>
</dbReference>
<dbReference type="GO" id="GO:0005765">
    <property type="term" value="C:lysosomal membrane"/>
    <property type="evidence" value="ECO:0007669"/>
    <property type="project" value="TreeGrafter"/>
</dbReference>
<feature type="transmembrane region" description="Helical" evidence="6">
    <location>
        <begin position="418"/>
        <end position="448"/>
    </location>
</feature>
<comment type="subcellular location">
    <subcellularLocation>
        <location evidence="1">Membrane</location>
        <topology evidence="1">Multi-pass membrane protein</topology>
    </subcellularLocation>
</comment>
<keyword evidence="2 6" id="KW-0812">Transmembrane</keyword>
<dbReference type="InterPro" id="IPR036259">
    <property type="entry name" value="MFS_trans_sf"/>
</dbReference>
<evidence type="ECO:0000256" key="1">
    <source>
        <dbReference type="ARBA" id="ARBA00004141"/>
    </source>
</evidence>
<organism evidence="7 8">
    <name type="scientific">Periophthalmus magnuspinnatus</name>
    <dbReference type="NCBI Taxonomy" id="409849"/>
    <lineage>
        <taxon>Eukaryota</taxon>
        <taxon>Metazoa</taxon>
        <taxon>Chordata</taxon>
        <taxon>Craniata</taxon>
        <taxon>Vertebrata</taxon>
        <taxon>Euteleostomi</taxon>
        <taxon>Actinopterygii</taxon>
        <taxon>Neopterygii</taxon>
        <taxon>Teleostei</taxon>
        <taxon>Neoteleostei</taxon>
        <taxon>Acanthomorphata</taxon>
        <taxon>Gobiaria</taxon>
        <taxon>Gobiiformes</taxon>
        <taxon>Gobioidei</taxon>
        <taxon>Gobiidae</taxon>
        <taxon>Oxudercinae</taxon>
        <taxon>Periophthalmus</taxon>
    </lineage>
</organism>
<feature type="transmembrane region" description="Helical" evidence="6">
    <location>
        <begin position="300"/>
        <end position="324"/>
    </location>
</feature>
<reference evidence="7" key="2">
    <citation type="submission" date="2025-09" db="UniProtKB">
        <authorList>
            <consortium name="Ensembl"/>
        </authorList>
    </citation>
    <scope>IDENTIFICATION</scope>
</reference>
<comment type="similarity">
    <text evidence="5">Belongs to the major facilitator superfamily. SLC46A family.</text>
</comment>
<feature type="transmembrane region" description="Helical" evidence="6">
    <location>
        <begin position="331"/>
        <end position="349"/>
    </location>
</feature>
<feature type="transmembrane region" description="Helical" evidence="6">
    <location>
        <begin position="263"/>
        <end position="288"/>
    </location>
</feature>
<feature type="transmembrane region" description="Helical" evidence="6">
    <location>
        <begin position="12"/>
        <end position="30"/>
    </location>
</feature>
<feature type="transmembrane region" description="Helical" evidence="6">
    <location>
        <begin position="355"/>
        <end position="376"/>
    </location>
</feature>
<protein>
    <submittedName>
        <fullName evidence="7">Uncharacterized protein</fullName>
    </submittedName>
</protein>
<feature type="transmembrane region" description="Helical" evidence="6">
    <location>
        <begin position="168"/>
        <end position="191"/>
    </location>
</feature>
<evidence type="ECO:0000256" key="5">
    <source>
        <dbReference type="ARBA" id="ARBA00038227"/>
    </source>
</evidence>
<evidence type="ECO:0000256" key="6">
    <source>
        <dbReference type="SAM" id="Phobius"/>
    </source>
</evidence>
<dbReference type="PANTHER" id="PTHR23507:SF32">
    <property type="entry name" value="SI:DKEY-5G14.1"/>
    <property type="match status" value="1"/>
</dbReference>
<dbReference type="Proteomes" id="UP000261520">
    <property type="component" value="Unplaced"/>
</dbReference>
<evidence type="ECO:0000256" key="3">
    <source>
        <dbReference type="ARBA" id="ARBA00022989"/>
    </source>
</evidence>
<keyword evidence="3 6" id="KW-1133">Transmembrane helix</keyword>
<dbReference type="AlphaFoldDB" id="A0A3B4AUE7"/>
<reference evidence="7" key="1">
    <citation type="submission" date="2025-08" db="UniProtKB">
        <authorList>
            <consortium name="Ensembl"/>
        </authorList>
    </citation>
    <scope>IDENTIFICATION</scope>
</reference>
<evidence type="ECO:0000313" key="7">
    <source>
        <dbReference type="Ensembl" id="ENSPMGP00000020812.1"/>
    </source>
</evidence>
<dbReference type="PANTHER" id="PTHR23507">
    <property type="entry name" value="ZGC:174356"/>
    <property type="match status" value="1"/>
</dbReference>
<dbReference type="GO" id="GO:0034486">
    <property type="term" value="P:vacuolar transmembrane transport"/>
    <property type="evidence" value="ECO:0007669"/>
    <property type="project" value="TreeGrafter"/>
</dbReference>
<accession>A0A3B4AUE7</accession>
<proteinExistence type="inferred from homology"/>
<keyword evidence="8" id="KW-1185">Reference proteome</keyword>
<dbReference type="GO" id="GO:0022857">
    <property type="term" value="F:transmembrane transporter activity"/>
    <property type="evidence" value="ECO:0007669"/>
    <property type="project" value="InterPro"/>
</dbReference>
<dbReference type="Ensembl" id="ENSPMGT00000022189.1">
    <property type="protein sequence ID" value="ENSPMGP00000020812.1"/>
    <property type="gene ID" value="ENSPMGG00000016868.1"/>
</dbReference>
<feature type="transmembrane region" description="Helical" evidence="6">
    <location>
        <begin position="103"/>
        <end position="125"/>
    </location>
</feature>
<evidence type="ECO:0000313" key="8">
    <source>
        <dbReference type="Proteomes" id="UP000261520"/>
    </source>
</evidence>
<dbReference type="STRING" id="409849.ENSPMGP00000020812"/>
<evidence type="ECO:0000256" key="4">
    <source>
        <dbReference type="ARBA" id="ARBA00023136"/>
    </source>
</evidence>
<name>A0A3B4AUE7_9GOBI</name>
<dbReference type="Gene3D" id="1.20.1250.20">
    <property type="entry name" value="MFS general substrate transporter like domains"/>
    <property type="match status" value="1"/>
</dbReference>